<proteinExistence type="predicted"/>
<keyword evidence="2" id="KW-1185">Reference proteome</keyword>
<comment type="caution">
    <text evidence="1">The sequence shown here is derived from an EMBL/GenBank/DDBJ whole genome shotgun (WGS) entry which is preliminary data.</text>
</comment>
<evidence type="ECO:0000313" key="1">
    <source>
        <dbReference type="EMBL" id="CAG8847651.1"/>
    </source>
</evidence>
<name>A0ACA9SST7_9GLOM</name>
<sequence length="67" mass="7667">NTVVNNIEYNILARNESITGWIEVVEETKPRNIRVLRAGHSLLGGVFKETVRLVERGISHNRERALQ</sequence>
<evidence type="ECO:0000313" key="2">
    <source>
        <dbReference type="Proteomes" id="UP000789920"/>
    </source>
</evidence>
<organism evidence="1 2">
    <name type="scientific">Racocetra persica</name>
    <dbReference type="NCBI Taxonomy" id="160502"/>
    <lineage>
        <taxon>Eukaryota</taxon>
        <taxon>Fungi</taxon>
        <taxon>Fungi incertae sedis</taxon>
        <taxon>Mucoromycota</taxon>
        <taxon>Glomeromycotina</taxon>
        <taxon>Glomeromycetes</taxon>
        <taxon>Diversisporales</taxon>
        <taxon>Gigasporaceae</taxon>
        <taxon>Racocetra</taxon>
    </lineage>
</organism>
<feature type="non-terminal residue" evidence="1">
    <location>
        <position position="67"/>
    </location>
</feature>
<protein>
    <submittedName>
        <fullName evidence="1">7208_t:CDS:1</fullName>
    </submittedName>
</protein>
<feature type="non-terminal residue" evidence="1">
    <location>
        <position position="1"/>
    </location>
</feature>
<reference evidence="1" key="1">
    <citation type="submission" date="2021-06" db="EMBL/GenBank/DDBJ databases">
        <authorList>
            <person name="Kallberg Y."/>
            <person name="Tangrot J."/>
            <person name="Rosling A."/>
        </authorList>
    </citation>
    <scope>NUCLEOTIDE SEQUENCE</scope>
    <source>
        <strain evidence="1">MA461A</strain>
    </source>
</reference>
<dbReference type="Proteomes" id="UP000789920">
    <property type="component" value="Unassembled WGS sequence"/>
</dbReference>
<dbReference type="EMBL" id="CAJVQC010156962">
    <property type="protein sequence ID" value="CAG8847651.1"/>
    <property type="molecule type" value="Genomic_DNA"/>
</dbReference>
<accession>A0ACA9SST7</accession>
<gene>
    <name evidence="1" type="ORF">RPERSI_LOCUS34732</name>
</gene>